<dbReference type="PANTHER" id="PTHR47602">
    <property type="entry name" value="F-BOX PROTEIN SKIP22"/>
    <property type="match status" value="1"/>
</dbReference>
<accession>A0A9Q1A6M6</accession>
<evidence type="ECO:0000313" key="1">
    <source>
        <dbReference type="EMBL" id="KAJ6760260.1"/>
    </source>
</evidence>
<gene>
    <name evidence="1" type="ORF">OIU79_025175</name>
</gene>
<dbReference type="AlphaFoldDB" id="A0A9Q1A6M6"/>
<keyword evidence="2" id="KW-1185">Reference proteome</keyword>
<name>A0A9Q1A6M6_SALPP</name>
<evidence type="ECO:0000313" key="2">
    <source>
        <dbReference type="Proteomes" id="UP001151532"/>
    </source>
</evidence>
<reference evidence="1" key="2">
    <citation type="journal article" date="2023" name="Int. J. Mol. Sci.">
        <title>De Novo Assembly and Annotation of 11 Diverse Shrub Willow (Salix) Genomes Reveals Novel Gene Organization in Sex-Linked Regions.</title>
        <authorList>
            <person name="Hyden B."/>
            <person name="Feng K."/>
            <person name="Yates T.B."/>
            <person name="Jawdy S."/>
            <person name="Cereghino C."/>
            <person name="Smart L.B."/>
            <person name="Muchero W."/>
        </authorList>
    </citation>
    <scope>NUCLEOTIDE SEQUENCE</scope>
    <source>
        <tissue evidence="1">Shoot tip</tissue>
    </source>
</reference>
<dbReference type="Proteomes" id="UP001151532">
    <property type="component" value="Chromosome 15Z"/>
</dbReference>
<comment type="caution">
    <text evidence="1">The sequence shown here is derived from an EMBL/GenBank/DDBJ whole genome shotgun (WGS) entry which is preliminary data.</text>
</comment>
<dbReference type="PANTHER" id="PTHR47602:SF2">
    <property type="entry name" value="F-BOX PROTEIN SKIP22"/>
    <property type="match status" value="1"/>
</dbReference>
<dbReference type="EMBL" id="JAPFFK010000006">
    <property type="protein sequence ID" value="KAJ6760260.1"/>
    <property type="molecule type" value="Genomic_DNA"/>
</dbReference>
<protein>
    <submittedName>
        <fullName evidence="1">F-BOX PROTEIN SKIP22</fullName>
    </submittedName>
</protein>
<reference evidence="1" key="1">
    <citation type="submission" date="2022-11" db="EMBL/GenBank/DDBJ databases">
        <authorList>
            <person name="Hyden B.L."/>
            <person name="Feng K."/>
            <person name="Yates T."/>
            <person name="Jawdy S."/>
            <person name="Smart L.B."/>
            <person name="Muchero W."/>
        </authorList>
    </citation>
    <scope>NUCLEOTIDE SEQUENCE</scope>
    <source>
        <tissue evidence="1">Shoot tip</tissue>
    </source>
</reference>
<proteinExistence type="predicted"/>
<sequence length="149" mass="16736">MDFILQKSKLQRNLAMSLCYTILELLGDKRYVWTDCFGVPKLRAFFTVYGCLAKDAFAPTIDFVWADGKNDGMNGNDGSSMLYVENENFVFWSGSSTMLDAPPTELKLKILESLAAIDIAKMKRVSSEMECLSSNNDLGSRNMWSLEMG</sequence>
<dbReference type="OrthoDB" id="101791at2759"/>
<organism evidence="1 2">
    <name type="scientific">Salix purpurea</name>
    <name type="common">Purple osier willow</name>
    <dbReference type="NCBI Taxonomy" id="77065"/>
    <lineage>
        <taxon>Eukaryota</taxon>
        <taxon>Viridiplantae</taxon>
        <taxon>Streptophyta</taxon>
        <taxon>Embryophyta</taxon>
        <taxon>Tracheophyta</taxon>
        <taxon>Spermatophyta</taxon>
        <taxon>Magnoliopsida</taxon>
        <taxon>eudicotyledons</taxon>
        <taxon>Gunneridae</taxon>
        <taxon>Pentapetalae</taxon>
        <taxon>rosids</taxon>
        <taxon>fabids</taxon>
        <taxon>Malpighiales</taxon>
        <taxon>Salicaceae</taxon>
        <taxon>Saliceae</taxon>
        <taxon>Salix</taxon>
    </lineage>
</organism>